<dbReference type="NCBIfam" id="TIGR02593">
    <property type="entry name" value="CRISPR_cas5"/>
    <property type="match status" value="1"/>
</dbReference>
<dbReference type="KEGG" id="glo:Glov_2476"/>
<name>B3E5U9_TRIL1</name>
<dbReference type="GO" id="GO:0051607">
    <property type="term" value="P:defense response to virus"/>
    <property type="evidence" value="ECO:0007669"/>
    <property type="project" value="UniProtKB-KW"/>
</dbReference>
<accession>B3E5U9</accession>
<dbReference type="STRING" id="398767.Glov_2476"/>
<dbReference type="Gene3D" id="3.30.70.2660">
    <property type="match status" value="1"/>
</dbReference>
<evidence type="ECO:0000256" key="1">
    <source>
        <dbReference type="ARBA" id="ARBA00023118"/>
    </source>
</evidence>
<dbReference type="InterPro" id="IPR013422">
    <property type="entry name" value="CRISPR-assoc_prot_Cas5_N"/>
</dbReference>
<keyword evidence="3" id="KW-1185">Reference proteome</keyword>
<proteinExistence type="predicted"/>
<organism evidence="2 3">
    <name type="scientific">Trichlorobacter lovleyi (strain ATCC BAA-1151 / DSM 17278 / SZ)</name>
    <name type="common">Geobacter lovleyi</name>
    <dbReference type="NCBI Taxonomy" id="398767"/>
    <lineage>
        <taxon>Bacteria</taxon>
        <taxon>Pseudomonadati</taxon>
        <taxon>Thermodesulfobacteriota</taxon>
        <taxon>Desulfuromonadia</taxon>
        <taxon>Geobacterales</taxon>
        <taxon>Geobacteraceae</taxon>
        <taxon>Trichlorobacter</taxon>
    </lineage>
</organism>
<evidence type="ECO:0000313" key="3">
    <source>
        <dbReference type="Proteomes" id="UP000002420"/>
    </source>
</evidence>
<keyword evidence="1" id="KW-0051">Antiviral defense</keyword>
<dbReference type="NCBIfam" id="TIGR01868">
    <property type="entry name" value="casD_Cas5e"/>
    <property type="match status" value="1"/>
</dbReference>
<dbReference type="InterPro" id="IPR021124">
    <property type="entry name" value="CRISPR-assoc_prot_Cas5"/>
</dbReference>
<protein>
    <submittedName>
        <fullName evidence="2">CRISPR-associated protein Cas5 family</fullName>
    </submittedName>
</protein>
<dbReference type="InterPro" id="IPR010147">
    <property type="entry name" value="CRISPR-assoc_prot_CasD"/>
</dbReference>
<evidence type="ECO:0000313" key="2">
    <source>
        <dbReference type="EMBL" id="ACD96190.1"/>
    </source>
</evidence>
<dbReference type="Pfam" id="PF09704">
    <property type="entry name" value="Cas_Cas5d"/>
    <property type="match status" value="1"/>
</dbReference>
<dbReference type="EMBL" id="CP001089">
    <property type="protein sequence ID" value="ACD96190.1"/>
    <property type="molecule type" value="Genomic_DNA"/>
</dbReference>
<dbReference type="RefSeq" id="WP_012470523.1">
    <property type="nucleotide sequence ID" value="NC_010814.1"/>
</dbReference>
<dbReference type="CDD" id="cd09756">
    <property type="entry name" value="Cas5_I-E"/>
    <property type="match status" value="1"/>
</dbReference>
<reference evidence="2 3" key="1">
    <citation type="submission" date="2008-05" db="EMBL/GenBank/DDBJ databases">
        <title>Complete sequence of chromosome of Geobacter lovleyi SZ.</title>
        <authorList>
            <consortium name="US DOE Joint Genome Institute"/>
            <person name="Lucas S."/>
            <person name="Copeland A."/>
            <person name="Lapidus A."/>
            <person name="Glavina del Rio T."/>
            <person name="Dalin E."/>
            <person name="Tice H."/>
            <person name="Bruce D."/>
            <person name="Goodwin L."/>
            <person name="Pitluck S."/>
            <person name="Chertkov O."/>
            <person name="Meincke L."/>
            <person name="Brettin T."/>
            <person name="Detter J.C."/>
            <person name="Han C."/>
            <person name="Tapia R."/>
            <person name="Kuske C.R."/>
            <person name="Schmutz J."/>
            <person name="Larimer F."/>
            <person name="Land M."/>
            <person name="Hauser L."/>
            <person name="Kyrpides N."/>
            <person name="Mikhailova N."/>
            <person name="Sung Y."/>
            <person name="Fletcher K.E."/>
            <person name="Ritalahti K.M."/>
            <person name="Loeffler F.E."/>
            <person name="Richardson P."/>
        </authorList>
    </citation>
    <scope>NUCLEOTIDE SEQUENCE [LARGE SCALE GENOMIC DNA]</scope>
    <source>
        <strain evidence="3">ATCC BAA-1151 / DSM 17278 / SZ</strain>
    </source>
</reference>
<dbReference type="GO" id="GO:0043571">
    <property type="term" value="P:maintenance of CRISPR repeat elements"/>
    <property type="evidence" value="ECO:0007669"/>
    <property type="project" value="InterPro"/>
</dbReference>
<dbReference type="AlphaFoldDB" id="B3E5U9"/>
<dbReference type="GO" id="GO:0003723">
    <property type="term" value="F:RNA binding"/>
    <property type="evidence" value="ECO:0007669"/>
    <property type="project" value="InterPro"/>
</dbReference>
<sequence length="271" mass="30550">MKYLLFRLYGPLASWGEIAVGESRHSAVYPGKSALLGLIAAALGIRRDEEQRQAALASGYRFAVKVISTGHPLRDYHTAQAPDSVGKFVYRTRRDELVLGKERLGTILSSREYRCDAFSLVAVVAEDDAPYSLDEIREALMKPRFHLYLGRKSCPVAAPLNPLVRDAVGFGDALDSYPYGALFVSSWLMKTAQKEIVEGGKLAEVPSLAKFSREDETVFAYNKQPVRYYWEGDAGDLVSQQSLTRHDQPLSRNRWQFSQRTEYLCLRKEEC</sequence>
<dbReference type="Proteomes" id="UP000002420">
    <property type="component" value="Chromosome"/>
</dbReference>
<gene>
    <name evidence="2" type="ordered locus">Glov_2476</name>
</gene>
<dbReference type="HOGENOM" id="CLU_084726_0_0_7"/>
<dbReference type="eggNOG" id="ENOG502Z8QG">
    <property type="taxonomic scope" value="Bacteria"/>
</dbReference>